<evidence type="ECO:0000256" key="4">
    <source>
        <dbReference type="ARBA" id="ARBA00022825"/>
    </source>
</evidence>
<dbReference type="Gene3D" id="2.30.42.10">
    <property type="match status" value="1"/>
</dbReference>
<evidence type="ECO:0000256" key="2">
    <source>
        <dbReference type="ARBA" id="ARBA00022670"/>
    </source>
</evidence>
<evidence type="ECO:0000313" key="9">
    <source>
        <dbReference type="Proteomes" id="UP000228777"/>
    </source>
</evidence>
<dbReference type="GO" id="GO:0008236">
    <property type="term" value="F:serine-type peptidase activity"/>
    <property type="evidence" value="ECO:0007669"/>
    <property type="project" value="UniProtKB-KW"/>
</dbReference>
<name>A0A2M6Z377_9BACT</name>
<evidence type="ECO:0000313" key="8">
    <source>
        <dbReference type="EMBL" id="PIU46777.1"/>
    </source>
</evidence>
<comment type="caution">
    <text evidence="8">The sequence shown here is derived from an EMBL/GenBank/DDBJ whole genome shotgun (WGS) entry which is preliminary data.</text>
</comment>
<dbReference type="PANTHER" id="PTHR32060:SF30">
    <property type="entry name" value="CARBOXY-TERMINAL PROCESSING PROTEASE CTPA"/>
    <property type="match status" value="1"/>
</dbReference>
<dbReference type="PROSITE" id="PS50106">
    <property type="entry name" value="PDZ"/>
    <property type="match status" value="1"/>
</dbReference>
<dbReference type="GO" id="GO:0007165">
    <property type="term" value="P:signal transduction"/>
    <property type="evidence" value="ECO:0007669"/>
    <property type="project" value="TreeGrafter"/>
</dbReference>
<protein>
    <submittedName>
        <fullName evidence="8">Peptidase S41</fullName>
    </submittedName>
</protein>
<dbReference type="FunFam" id="2.30.42.10:FF:000063">
    <property type="entry name" value="Peptidase, S41 family"/>
    <property type="match status" value="1"/>
</dbReference>
<dbReference type="Gene3D" id="3.90.226.10">
    <property type="entry name" value="2-enoyl-CoA Hydratase, Chain A, domain 1"/>
    <property type="match status" value="1"/>
</dbReference>
<dbReference type="InterPro" id="IPR036034">
    <property type="entry name" value="PDZ_sf"/>
</dbReference>
<proteinExistence type="inferred from homology"/>
<sequence length="414" mass="47315">MTFKFTSQFKKTFIILLLILVWVLGWQFGIYFKFKTKEIITPIAAKFKLINQDVGKPNEVDFSLFWEAWQVVENEFLDKSKIDYQKMVYGAINGMIKSLGDPHTSFFTPEKTKEFEEELLGRYEGVGMHIDIKKEKLKVISPLKNTPAERAELRPGDEILKINDTYTFDLTLDEAVSLIRGPKGTEVTLLISREGWAEPKEFKLIREGIQIPSLEWEIKEIDNSKIAYLKIYQFNQILPAEFKKAAIEILNTDTNKIILDLRSNPGGYLEVAQEIAGWFLEKGQTVVWQESKEEESKIEYKSEGPANFSQWKMVILINEGTASGAEILAGALRDNRNILLIGETSFGKGSVQEKVSLKNNSSLKITIAKWLTPKGHLIENSGLQPDIEVKLTEKDYEKDKDPQLEKAIEIIKNL</sequence>
<dbReference type="PANTHER" id="PTHR32060">
    <property type="entry name" value="TAIL-SPECIFIC PROTEASE"/>
    <property type="match status" value="1"/>
</dbReference>
<dbReference type="Pfam" id="PF22694">
    <property type="entry name" value="CtpB_N-like"/>
    <property type="match status" value="1"/>
</dbReference>
<keyword evidence="3 5" id="KW-0378">Hydrolase</keyword>
<dbReference type="InterPro" id="IPR041489">
    <property type="entry name" value="PDZ_6"/>
</dbReference>
<keyword evidence="4 5" id="KW-0720">Serine protease</keyword>
<dbReference type="Proteomes" id="UP000228777">
    <property type="component" value="Unassembled WGS sequence"/>
</dbReference>
<reference evidence="9" key="1">
    <citation type="submission" date="2017-09" db="EMBL/GenBank/DDBJ databases">
        <title>Depth-based differentiation of microbial function through sediment-hosted aquifers and enrichment of novel symbionts in the deep terrestrial subsurface.</title>
        <authorList>
            <person name="Probst A.J."/>
            <person name="Ladd B."/>
            <person name="Jarett J.K."/>
            <person name="Geller-Mcgrath D.E."/>
            <person name="Sieber C.M.K."/>
            <person name="Emerson J.B."/>
            <person name="Anantharaman K."/>
            <person name="Thomas B.C."/>
            <person name="Malmstrom R."/>
            <person name="Stieglmeier M."/>
            <person name="Klingl A."/>
            <person name="Woyke T."/>
            <person name="Ryan C.M."/>
            <person name="Banfield J.F."/>
        </authorList>
    </citation>
    <scope>NUCLEOTIDE SEQUENCE [LARGE SCALE GENOMIC DNA]</scope>
</reference>
<feature type="domain" description="PDZ" evidence="7">
    <location>
        <begin position="112"/>
        <end position="180"/>
    </location>
</feature>
<dbReference type="InterPro" id="IPR005151">
    <property type="entry name" value="Tail-specific_protease"/>
</dbReference>
<dbReference type="EMBL" id="PEWP01000032">
    <property type="protein sequence ID" value="PIU46777.1"/>
    <property type="molecule type" value="Genomic_DNA"/>
</dbReference>
<evidence type="ECO:0000256" key="6">
    <source>
        <dbReference type="SAM" id="Phobius"/>
    </source>
</evidence>
<dbReference type="SMART" id="SM00228">
    <property type="entry name" value="PDZ"/>
    <property type="match status" value="1"/>
</dbReference>
<dbReference type="InterPro" id="IPR055210">
    <property type="entry name" value="CtpA/B_N"/>
</dbReference>
<dbReference type="SUPFAM" id="SSF52096">
    <property type="entry name" value="ClpP/crotonase"/>
    <property type="match status" value="1"/>
</dbReference>
<dbReference type="InterPro" id="IPR001478">
    <property type="entry name" value="PDZ"/>
</dbReference>
<dbReference type="Pfam" id="PF03572">
    <property type="entry name" value="Peptidase_S41"/>
    <property type="match status" value="1"/>
</dbReference>
<dbReference type="SMART" id="SM00245">
    <property type="entry name" value="TSPc"/>
    <property type="match status" value="1"/>
</dbReference>
<dbReference type="SUPFAM" id="SSF50156">
    <property type="entry name" value="PDZ domain-like"/>
    <property type="match status" value="1"/>
</dbReference>
<dbReference type="Gene3D" id="3.30.750.44">
    <property type="match status" value="1"/>
</dbReference>
<keyword evidence="2 5" id="KW-0645">Protease</keyword>
<dbReference type="GO" id="GO:0030288">
    <property type="term" value="C:outer membrane-bounded periplasmic space"/>
    <property type="evidence" value="ECO:0007669"/>
    <property type="project" value="TreeGrafter"/>
</dbReference>
<evidence type="ECO:0000256" key="3">
    <source>
        <dbReference type="ARBA" id="ARBA00022801"/>
    </source>
</evidence>
<evidence type="ECO:0000259" key="7">
    <source>
        <dbReference type="PROSITE" id="PS50106"/>
    </source>
</evidence>
<evidence type="ECO:0000256" key="1">
    <source>
        <dbReference type="ARBA" id="ARBA00009179"/>
    </source>
</evidence>
<evidence type="ECO:0000256" key="5">
    <source>
        <dbReference type="RuleBase" id="RU004404"/>
    </source>
</evidence>
<dbReference type="CDD" id="cd07560">
    <property type="entry name" value="Peptidase_S41_CPP"/>
    <property type="match status" value="1"/>
</dbReference>
<dbReference type="Pfam" id="PF17820">
    <property type="entry name" value="PDZ_6"/>
    <property type="match status" value="1"/>
</dbReference>
<feature type="transmembrane region" description="Helical" evidence="6">
    <location>
        <begin position="12"/>
        <end position="32"/>
    </location>
</feature>
<comment type="similarity">
    <text evidence="1 5">Belongs to the peptidase S41A family.</text>
</comment>
<accession>A0A2M6Z377</accession>
<keyword evidence="6" id="KW-0472">Membrane</keyword>
<dbReference type="InterPro" id="IPR004447">
    <property type="entry name" value="Peptidase_S41A"/>
</dbReference>
<dbReference type="CDD" id="cd06782">
    <property type="entry name" value="cpPDZ_CPP-like"/>
    <property type="match status" value="1"/>
</dbReference>
<dbReference type="InterPro" id="IPR029045">
    <property type="entry name" value="ClpP/crotonase-like_dom_sf"/>
</dbReference>
<organism evidence="8 9">
    <name type="scientific">bacterium (Candidatus Gribaldobacteria) CG07_land_8_20_14_0_80_33_18</name>
    <dbReference type="NCBI Taxonomy" id="2014272"/>
    <lineage>
        <taxon>Bacteria</taxon>
        <taxon>Candidatus Gribaldobacteria</taxon>
    </lineage>
</organism>
<dbReference type="GO" id="GO:0006508">
    <property type="term" value="P:proteolysis"/>
    <property type="evidence" value="ECO:0007669"/>
    <property type="project" value="UniProtKB-KW"/>
</dbReference>
<dbReference type="NCBIfam" id="TIGR00225">
    <property type="entry name" value="prc"/>
    <property type="match status" value="1"/>
</dbReference>
<gene>
    <name evidence="8" type="ORF">COS93_01670</name>
</gene>
<dbReference type="AlphaFoldDB" id="A0A2M6Z377"/>
<keyword evidence="6" id="KW-0812">Transmembrane</keyword>
<keyword evidence="6" id="KW-1133">Transmembrane helix</keyword>
<dbReference type="GO" id="GO:0004175">
    <property type="term" value="F:endopeptidase activity"/>
    <property type="evidence" value="ECO:0007669"/>
    <property type="project" value="TreeGrafter"/>
</dbReference>